<dbReference type="InterPro" id="IPR036380">
    <property type="entry name" value="Isochorismatase-like_sf"/>
</dbReference>
<comment type="similarity">
    <text evidence="1">Belongs to the isochorismatase family.</text>
</comment>
<evidence type="ECO:0000313" key="4">
    <source>
        <dbReference type="EMBL" id="MED5018845.1"/>
    </source>
</evidence>
<dbReference type="PANTHER" id="PTHR43540">
    <property type="entry name" value="PEROXYUREIDOACRYLATE/UREIDOACRYLATE AMIDOHYDROLASE-RELATED"/>
    <property type="match status" value="1"/>
</dbReference>
<evidence type="ECO:0000256" key="1">
    <source>
        <dbReference type="ARBA" id="ARBA00006336"/>
    </source>
</evidence>
<dbReference type="Proteomes" id="UP001343257">
    <property type="component" value="Unassembled WGS sequence"/>
</dbReference>
<dbReference type="Pfam" id="PF00857">
    <property type="entry name" value="Isochorismatase"/>
    <property type="match status" value="1"/>
</dbReference>
<dbReference type="InterPro" id="IPR000868">
    <property type="entry name" value="Isochorismatase-like_dom"/>
</dbReference>
<dbReference type="CDD" id="cd01014">
    <property type="entry name" value="nicotinamidase_related"/>
    <property type="match status" value="1"/>
</dbReference>
<reference evidence="4 5" key="1">
    <citation type="submission" date="2023-03" db="EMBL/GenBank/DDBJ databases">
        <title>Bacillus Genome Sequencing.</title>
        <authorList>
            <person name="Dunlap C."/>
        </authorList>
    </citation>
    <scope>NUCLEOTIDE SEQUENCE [LARGE SCALE GENOMIC DNA]</scope>
    <source>
        <strain evidence="4 5">NRS-52</strain>
    </source>
</reference>
<feature type="domain" description="Isochorismatase-like" evidence="3">
    <location>
        <begin position="3"/>
        <end position="144"/>
    </location>
</feature>
<sequence>MTTALLIIDMQIALFSYENEPLYRDEQVLDNIRVLIEKARRSGAPVIYVQHCSLEDDEFREGCETWPIHPRIAPLEGDTIVKKYSWDAFHGTPLQEYLQKLGVQNLVIAGGQTEFCLDTTCRRAYSMGYKNNILVQDAHTTLDSKLMKAPQIIAHHEHVLGGRFVKLQPTSEVVFS</sequence>
<gene>
    <name evidence="4" type="ORF">P9847_16160</name>
</gene>
<name>A0ABU6PXM6_9BACL</name>
<proteinExistence type="inferred from homology"/>
<keyword evidence="2 4" id="KW-0378">Hydrolase</keyword>
<dbReference type="EC" id="3.-.-.-" evidence="4"/>
<dbReference type="GO" id="GO:0016787">
    <property type="term" value="F:hydrolase activity"/>
    <property type="evidence" value="ECO:0007669"/>
    <property type="project" value="UniProtKB-KW"/>
</dbReference>
<evidence type="ECO:0000313" key="5">
    <source>
        <dbReference type="Proteomes" id="UP001343257"/>
    </source>
</evidence>
<organism evidence="4 5">
    <name type="scientific">Paenibacillus chibensis</name>
    <dbReference type="NCBI Taxonomy" id="59846"/>
    <lineage>
        <taxon>Bacteria</taxon>
        <taxon>Bacillati</taxon>
        <taxon>Bacillota</taxon>
        <taxon>Bacilli</taxon>
        <taxon>Bacillales</taxon>
        <taxon>Paenibacillaceae</taxon>
        <taxon>Paenibacillus</taxon>
    </lineage>
</organism>
<dbReference type="Gene3D" id="3.40.50.850">
    <property type="entry name" value="Isochorismatase-like"/>
    <property type="match status" value="1"/>
</dbReference>
<dbReference type="PANTHER" id="PTHR43540:SF14">
    <property type="entry name" value="ISOCHORISMATASE"/>
    <property type="match status" value="1"/>
</dbReference>
<comment type="caution">
    <text evidence="4">The sequence shown here is derived from an EMBL/GenBank/DDBJ whole genome shotgun (WGS) entry which is preliminary data.</text>
</comment>
<accession>A0ABU6PXM6</accession>
<keyword evidence="5" id="KW-1185">Reference proteome</keyword>
<evidence type="ECO:0000256" key="2">
    <source>
        <dbReference type="ARBA" id="ARBA00022801"/>
    </source>
</evidence>
<dbReference type="EMBL" id="JARTLD010000039">
    <property type="protein sequence ID" value="MED5018845.1"/>
    <property type="molecule type" value="Genomic_DNA"/>
</dbReference>
<dbReference type="RefSeq" id="WP_328279437.1">
    <property type="nucleotide sequence ID" value="NZ_JARTLD010000039.1"/>
</dbReference>
<dbReference type="SUPFAM" id="SSF52499">
    <property type="entry name" value="Isochorismatase-like hydrolases"/>
    <property type="match status" value="1"/>
</dbReference>
<protein>
    <submittedName>
        <fullName evidence="4">Cysteine hydrolase family protein</fullName>
        <ecNumber evidence="4">3.-.-.-</ecNumber>
    </submittedName>
</protein>
<evidence type="ECO:0000259" key="3">
    <source>
        <dbReference type="Pfam" id="PF00857"/>
    </source>
</evidence>
<dbReference type="InterPro" id="IPR050272">
    <property type="entry name" value="Isochorismatase-like_hydrls"/>
</dbReference>